<feature type="domain" description="Thioredoxin" evidence="3">
    <location>
        <begin position="37"/>
        <end position="176"/>
    </location>
</feature>
<evidence type="ECO:0000313" key="4">
    <source>
        <dbReference type="EMBL" id="SFV06692.1"/>
    </source>
</evidence>
<reference evidence="5" key="1">
    <citation type="submission" date="2016-10" db="EMBL/GenBank/DDBJ databases">
        <authorList>
            <person name="Varghese N."/>
        </authorList>
    </citation>
    <scope>NUCLEOTIDE SEQUENCE [LARGE SCALE GENOMIC DNA]</scope>
    <source>
        <strain evidence="5">DSM 17980</strain>
    </source>
</reference>
<dbReference type="GO" id="GO:0016491">
    <property type="term" value="F:oxidoreductase activity"/>
    <property type="evidence" value="ECO:0007669"/>
    <property type="project" value="InterPro"/>
</dbReference>
<sequence length="176" mass="18830">MRDMRHRALAALCAGAMVLAGFGYVAIRMASAQPQPVQPGEAAPDIQGKTWSGADFSLHALRGEPVLLDFFTTWCPPCLDETPDLMAFAAAHRGEIRVVLVDRGEARTAVASYVARFHVPDDVTVVLDEGNRWSAPYGVTGQPEAFFIAADGRVVQHTLGPLSRAQMEAGARAAGK</sequence>
<organism evidence="4 5">
    <name type="scientific">Alicyclobacillus macrosporangiidus</name>
    <dbReference type="NCBI Taxonomy" id="392015"/>
    <lineage>
        <taxon>Bacteria</taxon>
        <taxon>Bacillati</taxon>
        <taxon>Bacillota</taxon>
        <taxon>Bacilli</taxon>
        <taxon>Bacillales</taxon>
        <taxon>Alicyclobacillaceae</taxon>
        <taxon>Alicyclobacillus</taxon>
    </lineage>
</organism>
<accession>A0A1I7LAA4</accession>
<dbReference type="InterPro" id="IPR050553">
    <property type="entry name" value="Thioredoxin_ResA/DsbE_sf"/>
</dbReference>
<dbReference type="InterPro" id="IPR013740">
    <property type="entry name" value="Redoxin"/>
</dbReference>
<dbReference type="AlphaFoldDB" id="A0A1I7LAA4"/>
<dbReference type="PANTHER" id="PTHR42852:SF13">
    <property type="entry name" value="PROTEIN DIPZ"/>
    <property type="match status" value="1"/>
</dbReference>
<dbReference type="SUPFAM" id="SSF52833">
    <property type="entry name" value="Thioredoxin-like"/>
    <property type="match status" value="1"/>
</dbReference>
<keyword evidence="2" id="KW-0201">Cytochrome c-type biogenesis</keyword>
<evidence type="ECO:0000259" key="3">
    <source>
        <dbReference type="PROSITE" id="PS51352"/>
    </source>
</evidence>
<dbReference type="InterPro" id="IPR036249">
    <property type="entry name" value="Thioredoxin-like_sf"/>
</dbReference>
<comment type="subcellular location">
    <subcellularLocation>
        <location evidence="1">Cell envelope</location>
    </subcellularLocation>
</comment>
<dbReference type="Gene3D" id="3.40.30.10">
    <property type="entry name" value="Glutaredoxin"/>
    <property type="match status" value="1"/>
</dbReference>
<dbReference type="InterPro" id="IPR013766">
    <property type="entry name" value="Thioredoxin_domain"/>
</dbReference>
<dbReference type="PROSITE" id="PS51352">
    <property type="entry name" value="THIOREDOXIN_2"/>
    <property type="match status" value="1"/>
</dbReference>
<dbReference type="Pfam" id="PF08534">
    <property type="entry name" value="Redoxin"/>
    <property type="match status" value="1"/>
</dbReference>
<name>A0A1I7LAA4_9BACL</name>
<dbReference type="InterPro" id="IPR017937">
    <property type="entry name" value="Thioredoxin_CS"/>
</dbReference>
<evidence type="ECO:0000256" key="1">
    <source>
        <dbReference type="ARBA" id="ARBA00004196"/>
    </source>
</evidence>
<dbReference type="STRING" id="392015.SAMN05421543_1316"/>
<protein>
    <submittedName>
        <fullName evidence="4">Cytochrome c biogenesis protein CcmG, thiol:disulfide interchange protein DsbE</fullName>
    </submittedName>
</protein>
<dbReference type="EMBL" id="FPBV01000031">
    <property type="protein sequence ID" value="SFV06692.1"/>
    <property type="molecule type" value="Genomic_DNA"/>
</dbReference>
<dbReference type="Proteomes" id="UP000183508">
    <property type="component" value="Unassembled WGS sequence"/>
</dbReference>
<proteinExistence type="predicted"/>
<dbReference type="GO" id="GO:0030313">
    <property type="term" value="C:cell envelope"/>
    <property type="evidence" value="ECO:0007669"/>
    <property type="project" value="UniProtKB-SubCell"/>
</dbReference>
<dbReference type="OrthoDB" id="25753at2"/>
<keyword evidence="5" id="KW-1185">Reference proteome</keyword>
<dbReference type="CDD" id="cd02966">
    <property type="entry name" value="TlpA_like_family"/>
    <property type="match status" value="1"/>
</dbReference>
<evidence type="ECO:0000313" key="5">
    <source>
        <dbReference type="Proteomes" id="UP000183508"/>
    </source>
</evidence>
<dbReference type="PROSITE" id="PS00194">
    <property type="entry name" value="THIOREDOXIN_1"/>
    <property type="match status" value="1"/>
</dbReference>
<dbReference type="PANTHER" id="PTHR42852">
    <property type="entry name" value="THIOL:DISULFIDE INTERCHANGE PROTEIN DSBE"/>
    <property type="match status" value="1"/>
</dbReference>
<dbReference type="GO" id="GO:0017004">
    <property type="term" value="P:cytochrome complex assembly"/>
    <property type="evidence" value="ECO:0007669"/>
    <property type="project" value="UniProtKB-KW"/>
</dbReference>
<gene>
    <name evidence="4" type="ORF">SAMN05421543_1316</name>
</gene>
<evidence type="ECO:0000256" key="2">
    <source>
        <dbReference type="ARBA" id="ARBA00022748"/>
    </source>
</evidence>